<evidence type="ECO:0000313" key="2">
    <source>
        <dbReference type="EMBL" id="KAG8594401.1"/>
    </source>
</evidence>
<keyword evidence="1" id="KW-1133">Transmembrane helix</keyword>
<keyword evidence="1" id="KW-0472">Membrane</keyword>
<keyword evidence="1" id="KW-0812">Transmembrane</keyword>
<protein>
    <submittedName>
        <fullName evidence="2">Uncharacterized protein</fullName>
    </submittedName>
</protein>
<comment type="caution">
    <text evidence="2">The sequence shown here is derived from an EMBL/GenBank/DDBJ whole genome shotgun (WGS) entry which is preliminary data.</text>
</comment>
<gene>
    <name evidence="2" type="ORF">GDO81_001188</name>
</gene>
<name>A0AAV7DB04_ENGPU</name>
<evidence type="ECO:0000256" key="1">
    <source>
        <dbReference type="SAM" id="Phobius"/>
    </source>
</evidence>
<feature type="transmembrane region" description="Helical" evidence="1">
    <location>
        <begin position="31"/>
        <end position="56"/>
    </location>
</feature>
<dbReference type="Proteomes" id="UP000824782">
    <property type="component" value="Unassembled WGS sequence"/>
</dbReference>
<dbReference type="EMBL" id="WNYA01000001">
    <property type="protein sequence ID" value="KAG8594401.1"/>
    <property type="molecule type" value="Genomic_DNA"/>
</dbReference>
<sequence>MTMKNQWYQLNSSSVWSQRETKGKALVSQRLLGLLPVVLVVLFSIQCWVCLLMDIAKNCCSSLQRNVRLPLLFLRLRPFSLCPRNGLYHYKAL</sequence>
<reference evidence="2" key="1">
    <citation type="thesis" date="2020" institute="ProQuest LLC" country="789 East Eisenhower Parkway, Ann Arbor, MI, USA">
        <title>Comparative Genomics and Chromosome Evolution.</title>
        <authorList>
            <person name="Mudd A.B."/>
        </authorList>
    </citation>
    <scope>NUCLEOTIDE SEQUENCE</scope>
    <source>
        <strain evidence="2">237g6f4</strain>
        <tissue evidence="2">Blood</tissue>
    </source>
</reference>
<keyword evidence="3" id="KW-1185">Reference proteome</keyword>
<dbReference type="AlphaFoldDB" id="A0AAV7DB04"/>
<evidence type="ECO:0000313" key="3">
    <source>
        <dbReference type="Proteomes" id="UP000824782"/>
    </source>
</evidence>
<organism evidence="2 3">
    <name type="scientific">Engystomops pustulosus</name>
    <name type="common">Tungara frog</name>
    <name type="synonym">Physalaemus pustulosus</name>
    <dbReference type="NCBI Taxonomy" id="76066"/>
    <lineage>
        <taxon>Eukaryota</taxon>
        <taxon>Metazoa</taxon>
        <taxon>Chordata</taxon>
        <taxon>Craniata</taxon>
        <taxon>Vertebrata</taxon>
        <taxon>Euteleostomi</taxon>
        <taxon>Amphibia</taxon>
        <taxon>Batrachia</taxon>
        <taxon>Anura</taxon>
        <taxon>Neobatrachia</taxon>
        <taxon>Hyloidea</taxon>
        <taxon>Leptodactylidae</taxon>
        <taxon>Leiuperinae</taxon>
        <taxon>Engystomops</taxon>
    </lineage>
</organism>
<proteinExistence type="predicted"/>
<accession>A0AAV7DB04</accession>